<protein>
    <recommendedName>
        <fullName evidence="1">Endospore appendages core domain-containing protein</fullName>
    </recommendedName>
</protein>
<feature type="domain" description="Endospore appendages core" evidence="1">
    <location>
        <begin position="14"/>
        <end position="116"/>
    </location>
</feature>
<comment type="caution">
    <text evidence="2">The sequence shown here is derived from an EMBL/GenBank/DDBJ whole genome shotgun (WGS) entry which is preliminary data.</text>
</comment>
<proteinExistence type="predicted"/>
<dbReference type="Pfam" id="PF13157">
    <property type="entry name" value="Enas"/>
    <property type="match status" value="1"/>
</dbReference>
<evidence type="ECO:0000313" key="3">
    <source>
        <dbReference type="Proteomes" id="UP000661691"/>
    </source>
</evidence>
<gene>
    <name evidence="2" type="ORF">IC620_12995</name>
</gene>
<dbReference type="EMBL" id="JACXAH010000021">
    <property type="protein sequence ID" value="MBD1373266.1"/>
    <property type="molecule type" value="Genomic_DNA"/>
</dbReference>
<organism evidence="2 3">
    <name type="scientific">Polycladospora coralii</name>
    <dbReference type="NCBI Taxonomy" id="2771432"/>
    <lineage>
        <taxon>Bacteria</taxon>
        <taxon>Bacillati</taxon>
        <taxon>Bacillota</taxon>
        <taxon>Bacilli</taxon>
        <taxon>Bacillales</taxon>
        <taxon>Thermoactinomycetaceae</taxon>
        <taxon>Polycladospora</taxon>
    </lineage>
</organism>
<dbReference type="Proteomes" id="UP000661691">
    <property type="component" value="Unassembled WGS sequence"/>
</dbReference>
<keyword evidence="3" id="KW-1185">Reference proteome</keyword>
<accession>A0A926NAH0</accession>
<evidence type="ECO:0000313" key="2">
    <source>
        <dbReference type="EMBL" id="MBD1373266.1"/>
    </source>
</evidence>
<dbReference type="RefSeq" id="WP_191138070.1">
    <property type="nucleotide sequence ID" value="NZ_JACXAG020000001.1"/>
</dbReference>
<reference evidence="2" key="1">
    <citation type="submission" date="2020-09" db="EMBL/GenBank/DDBJ databases">
        <title>A novel bacterium of genus Hazenella, isolated from South China Sea.</title>
        <authorList>
            <person name="Huang H."/>
            <person name="Mo K."/>
            <person name="Hu Y."/>
        </authorList>
    </citation>
    <scope>NUCLEOTIDE SEQUENCE</scope>
    <source>
        <strain evidence="2">IB182357</strain>
    </source>
</reference>
<dbReference type="InterPro" id="IPR025055">
    <property type="entry name" value="Ena_core"/>
</dbReference>
<evidence type="ECO:0000259" key="1">
    <source>
        <dbReference type="Pfam" id="PF13157"/>
    </source>
</evidence>
<dbReference type="AlphaFoldDB" id="A0A926NAH0"/>
<name>A0A926NAH0_9BACL</name>
<sequence length="123" mass="14115">MGLNRKYVNKKMTRDQIFTDEMSGVFQFKPDQSRVLWHQSGFQNVFGSLCVCYETGDASELLVSIHGNRKERSFVVPIRNARTITLNNFSRVKVSCLLKDVVHPLTGRFTLITHYSHPKGILL</sequence>